<accession>A0A2A4Z4C3</accession>
<proteinExistence type="predicted"/>
<evidence type="ECO:0000259" key="1">
    <source>
        <dbReference type="SMART" id="SM00422"/>
    </source>
</evidence>
<evidence type="ECO:0000313" key="2">
    <source>
        <dbReference type="EMBL" id="PCJ01845.1"/>
    </source>
</evidence>
<reference evidence="2" key="2">
    <citation type="journal article" date="2018" name="ISME J.">
        <title>A dynamic microbial community with high functional redundancy inhabits the cold, oxic subseafloor aquifer.</title>
        <authorList>
            <person name="Tully B.J."/>
            <person name="Wheat C.G."/>
            <person name="Glazer B.T."/>
            <person name="Huber J.A."/>
        </authorList>
    </citation>
    <scope>NUCLEOTIDE SEQUENCE</scope>
    <source>
        <strain evidence="2">NORP83</strain>
    </source>
</reference>
<dbReference type="GO" id="GO:0003677">
    <property type="term" value="F:DNA binding"/>
    <property type="evidence" value="ECO:0007669"/>
    <property type="project" value="InterPro"/>
</dbReference>
<feature type="domain" description="HTH merR-type" evidence="1">
    <location>
        <begin position="10"/>
        <end position="79"/>
    </location>
</feature>
<sequence>MEKSANAFRTISEAATELDVPQHVLRFWETKFKQIKPMKRGGGRRFYRPQDVNLIKGIKYFLYGQGYTIKGVQKILASKGVVYTANVWREAEAPVASAEIHNIDLPDNLVAAHQSNKAANPSPSDFVNQSNPISYVSPPASQVDDSAVQERIMMEKNAKIKSILAELGEIKQIIKSAK</sequence>
<organism evidence="2">
    <name type="scientific">OCS116 cluster bacterium</name>
    <dbReference type="NCBI Taxonomy" id="2030921"/>
    <lineage>
        <taxon>Bacteria</taxon>
        <taxon>Pseudomonadati</taxon>
        <taxon>Pseudomonadota</taxon>
        <taxon>Alphaproteobacteria</taxon>
        <taxon>OCS116 cluster</taxon>
    </lineage>
</organism>
<dbReference type="SMART" id="SM00422">
    <property type="entry name" value="HTH_MERR"/>
    <property type="match status" value="1"/>
</dbReference>
<dbReference type="Pfam" id="PF13411">
    <property type="entry name" value="MerR_1"/>
    <property type="match status" value="1"/>
</dbReference>
<dbReference type="InterPro" id="IPR009061">
    <property type="entry name" value="DNA-bd_dom_put_sf"/>
</dbReference>
<dbReference type="AlphaFoldDB" id="A0A2A4Z4C3"/>
<name>A0A2A4Z4C3_9PROT</name>
<dbReference type="GO" id="GO:0006355">
    <property type="term" value="P:regulation of DNA-templated transcription"/>
    <property type="evidence" value="ECO:0007669"/>
    <property type="project" value="InterPro"/>
</dbReference>
<comment type="caution">
    <text evidence="2">The sequence shown here is derived from an EMBL/GenBank/DDBJ whole genome shotgun (WGS) entry which is preliminary data.</text>
</comment>
<dbReference type="Gene3D" id="1.10.1660.10">
    <property type="match status" value="1"/>
</dbReference>
<dbReference type="InterPro" id="IPR000551">
    <property type="entry name" value="MerR-type_HTH_dom"/>
</dbReference>
<dbReference type="CDD" id="cd04765">
    <property type="entry name" value="HTH_MlrA-like_sg2"/>
    <property type="match status" value="1"/>
</dbReference>
<protein>
    <submittedName>
        <fullName evidence="2">MerR family transcriptional regulator</fullName>
    </submittedName>
</protein>
<reference key="1">
    <citation type="submission" date="2017-08" db="EMBL/GenBank/DDBJ databases">
        <title>A dynamic microbial community with high functional redundancy inhabits the cold, oxic subseafloor aquifer.</title>
        <authorList>
            <person name="Tully B.J."/>
            <person name="Wheat C.G."/>
            <person name="Glazer B.T."/>
            <person name="Huber J.A."/>
        </authorList>
    </citation>
    <scope>NUCLEOTIDE SEQUENCE [LARGE SCALE GENOMIC DNA]</scope>
</reference>
<dbReference type="EMBL" id="NVUS01000006">
    <property type="protein sequence ID" value="PCJ01845.1"/>
    <property type="molecule type" value="Genomic_DNA"/>
</dbReference>
<gene>
    <name evidence="2" type="ORF">COB13_06610</name>
</gene>
<dbReference type="SUPFAM" id="SSF46955">
    <property type="entry name" value="Putative DNA-binding domain"/>
    <property type="match status" value="1"/>
</dbReference>